<gene>
    <name evidence="10" type="ORF">SAMN04488059_13324</name>
</gene>
<evidence type="ECO:0000256" key="6">
    <source>
        <dbReference type="ARBA" id="ARBA00023316"/>
    </source>
</evidence>
<comment type="similarity">
    <text evidence="2">Belongs to the YkuD family.</text>
</comment>
<keyword evidence="8" id="KW-0812">Transmembrane</keyword>
<dbReference type="UniPathway" id="UPA00219"/>
<dbReference type="InterPro" id="IPR005490">
    <property type="entry name" value="LD_TPept_cat_dom"/>
</dbReference>
<sequence>MFRTGPPILTVTVLRKFSSALILLWVAFGLVACGGFLPKSSDSRHNQPLPSAVQSALRSMGSSPGEAMVVRIFKQEKTLEVWKKTSGGYKMFKTYEICAFSGELGPKVKEGDRQSPEGFYTITPGLLNPKSNYYLAFNTGFPNKFDRAHNRTGSDLMVHGDCSSRGCYAMTDNGIAEIYALARETFKGGNKSFQLQIFPFKLTAANLAKQAANQHLSFWKDIKEGYDLFDLTKAPPAWDVCEGQYIFNAAGGGALNPMGPCPAVVQVAGMAEKLAAEDAAFVTAVDSEAQKASRIAAEAERLAASEVAAKERGQAISGFIGGLGSVFGGGKDEDVVAVMTGKPSPTPMPRLQR</sequence>
<dbReference type="CDD" id="cd16913">
    <property type="entry name" value="YkuD_like"/>
    <property type="match status" value="1"/>
</dbReference>
<dbReference type="GO" id="GO:0009252">
    <property type="term" value="P:peptidoglycan biosynthetic process"/>
    <property type="evidence" value="ECO:0007669"/>
    <property type="project" value="UniProtKB-UniPathway"/>
</dbReference>
<feature type="domain" description="L,D-TPase catalytic" evidence="9">
    <location>
        <begin position="68"/>
        <end position="198"/>
    </location>
</feature>
<dbReference type="AlphaFoldDB" id="A0A1I1QTS8"/>
<evidence type="ECO:0000256" key="7">
    <source>
        <dbReference type="PROSITE-ProRule" id="PRU01373"/>
    </source>
</evidence>
<evidence type="ECO:0000256" key="3">
    <source>
        <dbReference type="ARBA" id="ARBA00022679"/>
    </source>
</evidence>
<dbReference type="GO" id="GO:0004180">
    <property type="term" value="F:carboxypeptidase activity"/>
    <property type="evidence" value="ECO:0007669"/>
    <property type="project" value="UniProtKB-ARBA"/>
</dbReference>
<dbReference type="GO" id="GO:0016740">
    <property type="term" value="F:transferase activity"/>
    <property type="evidence" value="ECO:0007669"/>
    <property type="project" value="UniProtKB-KW"/>
</dbReference>
<keyword evidence="8" id="KW-0472">Membrane</keyword>
<dbReference type="SUPFAM" id="SSF141523">
    <property type="entry name" value="L,D-transpeptidase catalytic domain-like"/>
    <property type="match status" value="1"/>
</dbReference>
<dbReference type="PANTHER" id="PTHR36699:SF1">
    <property type="entry name" value="L,D-TRANSPEPTIDASE YAFK-RELATED"/>
    <property type="match status" value="1"/>
</dbReference>
<dbReference type="Pfam" id="PF03734">
    <property type="entry name" value="YkuD"/>
    <property type="match status" value="1"/>
</dbReference>
<evidence type="ECO:0000256" key="1">
    <source>
        <dbReference type="ARBA" id="ARBA00004752"/>
    </source>
</evidence>
<proteinExistence type="inferred from homology"/>
<evidence type="ECO:0000256" key="8">
    <source>
        <dbReference type="SAM" id="Phobius"/>
    </source>
</evidence>
<accession>A0A1I1QTS8</accession>
<evidence type="ECO:0000256" key="5">
    <source>
        <dbReference type="ARBA" id="ARBA00022984"/>
    </source>
</evidence>
<dbReference type="EMBL" id="FOMB01000033">
    <property type="protein sequence ID" value="SFD25516.1"/>
    <property type="molecule type" value="Genomic_DNA"/>
</dbReference>
<dbReference type="PROSITE" id="PS52029">
    <property type="entry name" value="LD_TPASE"/>
    <property type="match status" value="1"/>
</dbReference>
<dbReference type="PROSITE" id="PS51257">
    <property type="entry name" value="PROKAR_LIPOPROTEIN"/>
    <property type="match status" value="1"/>
</dbReference>
<organism evidence="10 11">
    <name type="scientific">Devosia psychrophila</name>
    <dbReference type="NCBI Taxonomy" id="728005"/>
    <lineage>
        <taxon>Bacteria</taxon>
        <taxon>Pseudomonadati</taxon>
        <taxon>Pseudomonadota</taxon>
        <taxon>Alphaproteobacteria</taxon>
        <taxon>Hyphomicrobiales</taxon>
        <taxon>Devosiaceae</taxon>
        <taxon>Devosia</taxon>
    </lineage>
</organism>
<keyword evidence="6 7" id="KW-0961">Cell wall biogenesis/degradation</keyword>
<keyword evidence="3" id="KW-0808">Transferase</keyword>
<reference evidence="10 11" key="1">
    <citation type="submission" date="2016-10" db="EMBL/GenBank/DDBJ databases">
        <authorList>
            <person name="de Groot N.N."/>
        </authorList>
    </citation>
    <scope>NUCLEOTIDE SEQUENCE [LARGE SCALE GENOMIC DNA]</scope>
    <source>
        <strain evidence="10 11">CGMCC 1.10210</strain>
    </source>
</reference>
<name>A0A1I1QTS8_9HYPH</name>
<evidence type="ECO:0000256" key="4">
    <source>
        <dbReference type="ARBA" id="ARBA00022960"/>
    </source>
</evidence>
<keyword evidence="4 7" id="KW-0133">Cell shape</keyword>
<evidence type="ECO:0000313" key="10">
    <source>
        <dbReference type="EMBL" id="SFD25516.1"/>
    </source>
</evidence>
<dbReference type="GO" id="GO:0071555">
    <property type="term" value="P:cell wall organization"/>
    <property type="evidence" value="ECO:0007669"/>
    <property type="project" value="UniProtKB-UniRule"/>
</dbReference>
<keyword evidence="8" id="KW-1133">Transmembrane helix</keyword>
<dbReference type="PANTHER" id="PTHR36699">
    <property type="entry name" value="LD-TRANSPEPTIDASE"/>
    <property type="match status" value="1"/>
</dbReference>
<evidence type="ECO:0000259" key="9">
    <source>
        <dbReference type="PROSITE" id="PS52029"/>
    </source>
</evidence>
<feature type="active site" description="Proton donor/acceptor" evidence="7">
    <location>
        <position position="159"/>
    </location>
</feature>
<keyword evidence="5 7" id="KW-0573">Peptidoglycan synthesis</keyword>
<feature type="transmembrane region" description="Helical" evidence="8">
    <location>
        <begin position="20"/>
        <end position="37"/>
    </location>
</feature>
<dbReference type="Proteomes" id="UP000182258">
    <property type="component" value="Unassembled WGS sequence"/>
</dbReference>
<protein>
    <submittedName>
        <fullName evidence="10">Murein L,D-transpeptidase YafK</fullName>
    </submittedName>
</protein>
<comment type="pathway">
    <text evidence="1 7">Cell wall biogenesis; peptidoglycan biosynthesis.</text>
</comment>
<evidence type="ECO:0000313" key="11">
    <source>
        <dbReference type="Proteomes" id="UP000182258"/>
    </source>
</evidence>
<dbReference type="STRING" id="728005.SAMN04488059_13324"/>
<evidence type="ECO:0000256" key="2">
    <source>
        <dbReference type="ARBA" id="ARBA00005992"/>
    </source>
</evidence>
<dbReference type="GO" id="GO:0008360">
    <property type="term" value="P:regulation of cell shape"/>
    <property type="evidence" value="ECO:0007669"/>
    <property type="project" value="UniProtKB-UniRule"/>
</dbReference>
<feature type="active site" description="Nucleophile" evidence="7">
    <location>
        <position position="167"/>
    </location>
</feature>
<dbReference type="InterPro" id="IPR038063">
    <property type="entry name" value="Transpep_catalytic_dom"/>
</dbReference>